<dbReference type="EMBL" id="JBICBT010000979">
    <property type="protein sequence ID" value="KAL3089626.1"/>
    <property type="molecule type" value="Genomic_DNA"/>
</dbReference>
<evidence type="ECO:0000313" key="13">
    <source>
        <dbReference type="Proteomes" id="UP001620626"/>
    </source>
</evidence>
<dbReference type="SUPFAM" id="SSF81324">
    <property type="entry name" value="Voltage-gated potassium channels"/>
    <property type="match status" value="2"/>
</dbReference>
<comment type="subcellular location">
    <subcellularLocation>
        <location evidence="1">Membrane</location>
        <topology evidence="1">Multi-pass membrane protein</topology>
    </subcellularLocation>
</comment>
<keyword evidence="4 10" id="KW-1133">Transmembrane helix</keyword>
<proteinExistence type="inferred from homology"/>
<evidence type="ECO:0000313" key="12">
    <source>
        <dbReference type="EMBL" id="KAL3089626.1"/>
    </source>
</evidence>
<keyword evidence="6 10" id="KW-0472">Membrane</keyword>
<feature type="transmembrane region" description="Helical" evidence="10">
    <location>
        <begin position="224"/>
        <end position="243"/>
    </location>
</feature>
<evidence type="ECO:0000256" key="2">
    <source>
        <dbReference type="ARBA" id="ARBA00022448"/>
    </source>
</evidence>
<evidence type="ECO:0000259" key="11">
    <source>
        <dbReference type="Pfam" id="PF07885"/>
    </source>
</evidence>
<dbReference type="PRINTS" id="PR01333">
    <property type="entry name" value="2POREKCHANEL"/>
</dbReference>
<accession>A0ABD2JGA8</accession>
<keyword evidence="3 8" id="KW-0812">Transmembrane</keyword>
<dbReference type="Proteomes" id="UP001620626">
    <property type="component" value="Unassembled WGS sequence"/>
</dbReference>
<feature type="compositionally biased region" description="Acidic residues" evidence="9">
    <location>
        <begin position="15"/>
        <end position="26"/>
    </location>
</feature>
<feature type="transmembrane region" description="Helical" evidence="10">
    <location>
        <begin position="337"/>
        <end position="354"/>
    </location>
</feature>
<evidence type="ECO:0000256" key="8">
    <source>
        <dbReference type="RuleBase" id="RU003857"/>
    </source>
</evidence>
<feature type="domain" description="Potassium channel" evidence="11">
    <location>
        <begin position="201"/>
        <end position="277"/>
    </location>
</feature>
<dbReference type="InterPro" id="IPR003280">
    <property type="entry name" value="2pore_dom_K_chnl"/>
</dbReference>
<dbReference type="GO" id="GO:0034220">
    <property type="term" value="P:monoatomic ion transmembrane transport"/>
    <property type="evidence" value="ECO:0007669"/>
    <property type="project" value="UniProtKB-KW"/>
</dbReference>
<evidence type="ECO:0000256" key="4">
    <source>
        <dbReference type="ARBA" id="ARBA00022989"/>
    </source>
</evidence>
<feature type="transmembrane region" description="Helical" evidence="10">
    <location>
        <begin position="249"/>
        <end position="269"/>
    </location>
</feature>
<evidence type="ECO:0000256" key="6">
    <source>
        <dbReference type="ARBA" id="ARBA00023136"/>
    </source>
</evidence>
<keyword evidence="2 8" id="KW-0813">Transport</keyword>
<protein>
    <recommendedName>
        <fullName evidence="11">Potassium channel domain-containing protein</fullName>
    </recommendedName>
</protein>
<dbReference type="AlphaFoldDB" id="A0ABD2JGA8"/>
<feature type="domain" description="Potassium channel" evidence="11">
    <location>
        <begin position="316"/>
        <end position="390"/>
    </location>
</feature>
<keyword evidence="5 8" id="KW-0406">Ion transport</keyword>
<gene>
    <name evidence="12" type="ORF">niasHT_024863</name>
</gene>
<evidence type="ECO:0000256" key="7">
    <source>
        <dbReference type="ARBA" id="ARBA00023303"/>
    </source>
</evidence>
<comment type="caution">
    <text evidence="12">The sequence shown here is derived from an EMBL/GenBank/DDBJ whole genome shotgun (WGS) entry which is preliminary data.</text>
</comment>
<name>A0ABD2JGA8_9BILA</name>
<feature type="transmembrane region" description="Helical" evidence="10">
    <location>
        <begin position="312"/>
        <end position="331"/>
    </location>
</feature>
<feature type="transmembrane region" description="Helical" evidence="10">
    <location>
        <begin position="187"/>
        <end position="212"/>
    </location>
</feature>
<evidence type="ECO:0000256" key="5">
    <source>
        <dbReference type="ARBA" id="ARBA00023065"/>
    </source>
</evidence>
<sequence>MAPVKLAAEGAEISFIDEDKEEEEYGDEHGQHEEPSSSNTTPGYKNGMLLPFPSRRTVSLMAPLPSQISTNSAVGGASRKKAMFKISLVTVDDDDDRMGYCNSSKNRPKRSWLPLPEQQYENHKKFGSSRHKKATVVMSQRHHFLALAQPKKRTTKIAKHWSCPYKIWRDKFLREHNCRREELCKEVFLSALPHFGVLFVVSAYIFLGSLAFRQLDNQMAKLPFHDVLLFAFTTITTIGYGNIVPRTPFARVACVVYCLAGIPLVFLPLSNLGELLAEFYWVGIASLKGQKENADADDQLHPDGPCRLPLKVVVLLILFHSLLGGLIFHFWIQKMPIFPAIYFSFISITTIGFGDLCPEPQNLCETLVIIVYLSCGIAIMSTLFNTLGDHLRCIHYLGRDFEGAPDVRVWFGGQPLTVRELVALVANRFEIAPERLREVLAELDALIRLSDYGTSTTQISTTASTRHSRENDDDNDLRPSRSANNDQNHELLQQQSYSPTSSITSEQQQMIQALSTLHRLTIKGTRTFHTPSTNSLSLLIRSASSANNPQNQIQ</sequence>
<feature type="region of interest" description="Disordered" evidence="9">
    <location>
        <begin position="1"/>
        <end position="47"/>
    </location>
</feature>
<dbReference type="PANTHER" id="PTHR11003:SF250">
    <property type="entry name" value="POTASSIUM CHANNEL DOMAIN-CONTAINING PROTEIN"/>
    <property type="match status" value="1"/>
</dbReference>
<feature type="transmembrane region" description="Helical" evidence="10">
    <location>
        <begin position="366"/>
        <end position="384"/>
    </location>
</feature>
<dbReference type="InterPro" id="IPR013099">
    <property type="entry name" value="K_chnl_dom"/>
</dbReference>
<keyword evidence="13" id="KW-1185">Reference proteome</keyword>
<keyword evidence="7 8" id="KW-0407">Ion channel</keyword>
<feature type="region of interest" description="Disordered" evidence="9">
    <location>
        <begin position="458"/>
        <end position="487"/>
    </location>
</feature>
<evidence type="ECO:0000256" key="10">
    <source>
        <dbReference type="SAM" id="Phobius"/>
    </source>
</evidence>
<organism evidence="12 13">
    <name type="scientific">Heterodera trifolii</name>
    <dbReference type="NCBI Taxonomy" id="157864"/>
    <lineage>
        <taxon>Eukaryota</taxon>
        <taxon>Metazoa</taxon>
        <taxon>Ecdysozoa</taxon>
        <taxon>Nematoda</taxon>
        <taxon>Chromadorea</taxon>
        <taxon>Rhabditida</taxon>
        <taxon>Tylenchina</taxon>
        <taxon>Tylenchomorpha</taxon>
        <taxon>Tylenchoidea</taxon>
        <taxon>Heteroderidae</taxon>
        <taxon>Heteroderinae</taxon>
        <taxon>Heterodera</taxon>
    </lineage>
</organism>
<dbReference type="Pfam" id="PF07885">
    <property type="entry name" value="Ion_trans_2"/>
    <property type="match status" value="2"/>
</dbReference>
<comment type="similarity">
    <text evidence="8">Belongs to the two pore domain potassium channel (TC 1.A.1.8) family.</text>
</comment>
<reference evidence="12 13" key="1">
    <citation type="submission" date="2024-10" db="EMBL/GenBank/DDBJ databases">
        <authorList>
            <person name="Kim D."/>
        </authorList>
    </citation>
    <scope>NUCLEOTIDE SEQUENCE [LARGE SCALE GENOMIC DNA]</scope>
    <source>
        <strain evidence="12">BH-2024</strain>
    </source>
</reference>
<dbReference type="PANTHER" id="PTHR11003">
    <property type="entry name" value="POTASSIUM CHANNEL, SUBFAMILY K"/>
    <property type="match status" value="1"/>
</dbReference>
<evidence type="ECO:0000256" key="3">
    <source>
        <dbReference type="ARBA" id="ARBA00022692"/>
    </source>
</evidence>
<evidence type="ECO:0000256" key="9">
    <source>
        <dbReference type="SAM" id="MobiDB-lite"/>
    </source>
</evidence>
<evidence type="ECO:0000256" key="1">
    <source>
        <dbReference type="ARBA" id="ARBA00004141"/>
    </source>
</evidence>
<dbReference type="GO" id="GO:0016020">
    <property type="term" value="C:membrane"/>
    <property type="evidence" value="ECO:0007669"/>
    <property type="project" value="UniProtKB-SubCell"/>
</dbReference>
<dbReference type="Gene3D" id="1.10.287.70">
    <property type="match status" value="1"/>
</dbReference>